<keyword evidence="3" id="KW-1185">Reference proteome</keyword>
<protein>
    <submittedName>
        <fullName evidence="2">Homocysteine S-methyltransferase</fullName>
        <ecNumber evidence="2">2.1.1.10</ecNumber>
    </submittedName>
</protein>
<dbReference type="AlphaFoldDB" id="A0A2N9B9P4"/>
<dbReference type="Proteomes" id="UP000235464">
    <property type="component" value="Chromosome I"/>
</dbReference>
<sequence>MSNQLDSAGHDLSDELWPTRLLAERPEAIAEAHLAWCEAGVRGRPSNRRERGHGSRERAPGPGRAPLWGAAPVGPYGAMLADGSEYCGRYGLISACEPRSL</sequence>
<proteinExistence type="predicted"/>
<dbReference type="Gene3D" id="3.20.20.330">
    <property type="entry name" value="Homocysteine-binding-like domain"/>
    <property type="match status" value="1"/>
</dbReference>
<evidence type="ECO:0000313" key="3">
    <source>
        <dbReference type="Proteomes" id="UP000235464"/>
    </source>
</evidence>
<dbReference type="EC" id="2.1.1.10" evidence="2"/>
<evidence type="ECO:0000256" key="1">
    <source>
        <dbReference type="SAM" id="MobiDB-lite"/>
    </source>
</evidence>
<dbReference type="SUPFAM" id="SSF82282">
    <property type="entry name" value="Homocysteine S-methyltransferase"/>
    <property type="match status" value="1"/>
</dbReference>
<dbReference type="EMBL" id="LT963352">
    <property type="protein sequence ID" value="SOR80077.1"/>
    <property type="molecule type" value="Genomic_DNA"/>
</dbReference>
<organism evidence="2 3">
    <name type="scientific">Streptomyces chartreusis NRRL 3882</name>
    <dbReference type="NCBI Taxonomy" id="1079985"/>
    <lineage>
        <taxon>Bacteria</taxon>
        <taxon>Bacillati</taxon>
        <taxon>Actinomycetota</taxon>
        <taxon>Actinomycetes</taxon>
        <taxon>Kitasatosporales</taxon>
        <taxon>Streptomycetaceae</taxon>
        <taxon>Streptomyces</taxon>
    </lineage>
</organism>
<feature type="region of interest" description="Disordered" evidence="1">
    <location>
        <begin position="43"/>
        <end position="66"/>
    </location>
</feature>
<reference evidence="3" key="1">
    <citation type="submission" date="2017-11" db="EMBL/GenBank/DDBJ databases">
        <authorList>
            <person name="Wibberg D."/>
        </authorList>
    </citation>
    <scope>NUCLEOTIDE SEQUENCE [LARGE SCALE GENOMIC DNA]</scope>
</reference>
<keyword evidence="2" id="KW-0808">Transferase</keyword>
<feature type="compositionally biased region" description="Basic and acidic residues" evidence="1">
    <location>
        <begin position="47"/>
        <end position="59"/>
    </location>
</feature>
<gene>
    <name evidence="2" type="primary">mmuM_2</name>
    <name evidence="2" type="ORF">SCNRRL3882_3533</name>
</gene>
<dbReference type="InterPro" id="IPR036589">
    <property type="entry name" value="HCY_dom_sf"/>
</dbReference>
<evidence type="ECO:0000313" key="2">
    <source>
        <dbReference type="EMBL" id="SOR80077.1"/>
    </source>
</evidence>
<dbReference type="GO" id="GO:0032259">
    <property type="term" value="P:methylation"/>
    <property type="evidence" value="ECO:0007669"/>
    <property type="project" value="UniProtKB-KW"/>
</dbReference>
<keyword evidence="2" id="KW-0489">Methyltransferase</keyword>
<accession>A0A2N9B9P4</accession>
<dbReference type="GO" id="GO:0008168">
    <property type="term" value="F:methyltransferase activity"/>
    <property type="evidence" value="ECO:0007669"/>
    <property type="project" value="UniProtKB-KW"/>
</dbReference>
<name>A0A2N9B9P4_STRCX</name>